<dbReference type="InterPro" id="IPR026838">
    <property type="entry name" value="YheC/D"/>
</dbReference>
<proteinExistence type="predicted"/>
<dbReference type="SUPFAM" id="SSF56059">
    <property type="entry name" value="Glutathione synthetase ATP-binding domain-like"/>
    <property type="match status" value="1"/>
</dbReference>
<name>A0A1G6MK63_9BACL</name>
<dbReference type="EMBL" id="FMZA01000010">
    <property type="protein sequence ID" value="SDC55617.1"/>
    <property type="molecule type" value="Genomic_DNA"/>
</dbReference>
<protein>
    <submittedName>
        <fullName evidence="1">YheC/D like ATP-grasp</fullName>
    </submittedName>
</protein>
<dbReference type="STRING" id="1236220.SAMN04488112_11010"/>
<reference evidence="1 2" key="1">
    <citation type="submission" date="2016-10" db="EMBL/GenBank/DDBJ databases">
        <authorList>
            <person name="de Groot N.N."/>
        </authorList>
    </citation>
    <scope>NUCLEOTIDE SEQUENCE [LARGE SCALE GENOMIC DNA]</scope>
    <source>
        <strain evidence="1 2">DSM 45514</strain>
    </source>
</reference>
<evidence type="ECO:0000313" key="2">
    <source>
        <dbReference type="Proteomes" id="UP000199387"/>
    </source>
</evidence>
<dbReference type="AlphaFoldDB" id="A0A1G6MK63"/>
<dbReference type="RefSeq" id="WP_091569797.1">
    <property type="nucleotide sequence ID" value="NZ_FMZA01000010.1"/>
</dbReference>
<organism evidence="1 2">
    <name type="scientific">Melghirimyces thermohalophilus</name>
    <dbReference type="NCBI Taxonomy" id="1236220"/>
    <lineage>
        <taxon>Bacteria</taxon>
        <taxon>Bacillati</taxon>
        <taxon>Bacillota</taxon>
        <taxon>Bacilli</taxon>
        <taxon>Bacillales</taxon>
        <taxon>Thermoactinomycetaceae</taxon>
        <taxon>Melghirimyces</taxon>
    </lineage>
</organism>
<dbReference type="Proteomes" id="UP000199387">
    <property type="component" value="Unassembled WGS sequence"/>
</dbReference>
<dbReference type="Gene3D" id="3.30.470.20">
    <property type="entry name" value="ATP-grasp fold, B domain"/>
    <property type="match status" value="1"/>
</dbReference>
<gene>
    <name evidence="1" type="ORF">SAMN04488112_11010</name>
</gene>
<dbReference type="Pfam" id="PF14398">
    <property type="entry name" value="ATPgrasp_YheCD"/>
    <property type="match status" value="1"/>
</dbReference>
<keyword evidence="2" id="KW-1185">Reference proteome</keyword>
<sequence length="458" mass="51900">MSSIICRIQPLPPGSQNAVKLPLPLMKEWGCQPGQSIRFRVGGKSLITRVVPTPRKQRVILLPRSMAAQLSLPFYGETRVSFQKRELSLGPVLAILTTGFQGAGASPFGARSGLYRLFLQASKGDRPFFYIFTPEMVNWNRQVINGWFYRRDSSGSYRWIRKAAPFPDVVYERVPNRKAESQIQVQECKKRLQAISRTHFFNQGFFNKWKVHEAIYNHPLTVDCIPESRRSPSLETVQEMLDRHKMVYLKPSGGSLGLGIFRITQIPQGGYYCRFRIGNQNILRQYRSLRPLMQQIFGARMKRLPNYLVQQGIRLIKYQGRPVDFRVHMHKDRTGQWKVVAIGAKVAGIGSVTTHGRTGGSLLSTSELLKQCFSSKSAEVEERIRNTSVRICTALENRVGGPLGELGLDIGVEKNGKVWLFEANSKPGRHIFKHPSLSESGKESARCITQYSLTLAQF</sequence>
<accession>A0A1G6MK63</accession>
<dbReference type="OrthoDB" id="7869153at2"/>
<evidence type="ECO:0000313" key="1">
    <source>
        <dbReference type="EMBL" id="SDC55617.1"/>
    </source>
</evidence>